<name>A0A8J3NWZ1_9ACTN</name>
<feature type="transmembrane region" description="Helical" evidence="1">
    <location>
        <begin position="135"/>
        <end position="154"/>
    </location>
</feature>
<dbReference type="RefSeq" id="WP_170213386.1">
    <property type="nucleotide sequence ID" value="NZ_BONH01000002.1"/>
</dbReference>
<keyword evidence="1" id="KW-0472">Membrane</keyword>
<dbReference type="PANTHER" id="PTHR32196">
    <property type="entry name" value="ABC TRANSPORTER PERMEASE PROTEIN YPHD-RELATED-RELATED"/>
    <property type="match status" value="1"/>
</dbReference>
<feature type="transmembrane region" description="Helical" evidence="1">
    <location>
        <begin position="215"/>
        <end position="238"/>
    </location>
</feature>
<comment type="caution">
    <text evidence="2">The sequence shown here is derived from an EMBL/GenBank/DDBJ whole genome shotgun (WGS) entry which is preliminary data.</text>
</comment>
<feature type="transmembrane region" description="Helical" evidence="1">
    <location>
        <begin position="250"/>
        <end position="268"/>
    </location>
</feature>
<proteinExistence type="predicted"/>
<gene>
    <name evidence="2" type="ORF">Cci01nite_09690</name>
</gene>
<protein>
    <recommendedName>
        <fullName evidence="4">Monosaccharide ABC transporter membrane protein (CUT2 family)</fullName>
    </recommendedName>
</protein>
<dbReference type="AlphaFoldDB" id="A0A8J3NWZ1"/>
<feature type="transmembrane region" description="Helical" evidence="1">
    <location>
        <begin position="28"/>
        <end position="47"/>
    </location>
</feature>
<accession>A0A8J3NWZ1</accession>
<evidence type="ECO:0000313" key="2">
    <source>
        <dbReference type="EMBL" id="GIF95875.1"/>
    </source>
</evidence>
<feature type="transmembrane region" description="Helical" evidence="1">
    <location>
        <begin position="53"/>
        <end position="76"/>
    </location>
</feature>
<dbReference type="EMBL" id="BONH01000002">
    <property type="protein sequence ID" value="GIF95875.1"/>
    <property type="molecule type" value="Genomic_DNA"/>
</dbReference>
<evidence type="ECO:0008006" key="4">
    <source>
        <dbReference type="Google" id="ProtNLM"/>
    </source>
</evidence>
<evidence type="ECO:0000313" key="3">
    <source>
        <dbReference type="Proteomes" id="UP000659904"/>
    </source>
</evidence>
<organism evidence="2 3">
    <name type="scientific">Catellatospora citrea</name>
    <dbReference type="NCBI Taxonomy" id="53366"/>
    <lineage>
        <taxon>Bacteria</taxon>
        <taxon>Bacillati</taxon>
        <taxon>Actinomycetota</taxon>
        <taxon>Actinomycetes</taxon>
        <taxon>Micromonosporales</taxon>
        <taxon>Micromonosporaceae</taxon>
        <taxon>Catellatospora</taxon>
    </lineage>
</organism>
<evidence type="ECO:0000256" key="1">
    <source>
        <dbReference type="SAM" id="Phobius"/>
    </source>
</evidence>
<feature type="transmembrane region" description="Helical" evidence="1">
    <location>
        <begin position="83"/>
        <end position="101"/>
    </location>
</feature>
<sequence length="337" mass="33610">MVIMAPPVTGPDLPPPSPRRTAALLSHLGWEAILLVLVAIAALVVGVQSDGDAFGHGLWMSLATIGLLASGFAFSLRTGNPNLAVGALAALAGVVYAKLAQQDWPGLLAAVTAVVIVVLFSLILGVLTGLTSAPAWAVSLGGLAVAQSVALGLADSRGLPLPDGPHAEWAVWAWAALFVLGTLAGGAVFLSGGVRRALTVTRPDGEVPRFQAKRLLGAVLGFAGSGLLAAVSGIALAGQLGGAFATTGDRMVIAVAVVVLGGVSVYTYRGGLAGTLLATALLVLVNFALNLADAPSWLAFTLPAGVAIMIGVAVGWVLDKIAGPELPDQGAGGPQAP</sequence>
<feature type="transmembrane region" description="Helical" evidence="1">
    <location>
        <begin position="298"/>
        <end position="318"/>
    </location>
</feature>
<keyword evidence="1" id="KW-0812">Transmembrane</keyword>
<reference evidence="2 3" key="1">
    <citation type="submission" date="2021-01" db="EMBL/GenBank/DDBJ databases">
        <title>Whole genome shotgun sequence of Catellatospora citrea NBRC 14495.</title>
        <authorList>
            <person name="Komaki H."/>
            <person name="Tamura T."/>
        </authorList>
    </citation>
    <scope>NUCLEOTIDE SEQUENCE [LARGE SCALE GENOMIC DNA]</scope>
    <source>
        <strain evidence="2 3">NBRC 14495</strain>
    </source>
</reference>
<dbReference type="PANTHER" id="PTHR32196:SF72">
    <property type="entry name" value="RIBOSE IMPORT PERMEASE PROTEIN RBSC"/>
    <property type="match status" value="1"/>
</dbReference>
<feature type="transmembrane region" description="Helical" evidence="1">
    <location>
        <begin position="107"/>
        <end position="128"/>
    </location>
</feature>
<feature type="transmembrane region" description="Helical" evidence="1">
    <location>
        <begin position="169"/>
        <end position="194"/>
    </location>
</feature>
<feature type="transmembrane region" description="Helical" evidence="1">
    <location>
        <begin position="275"/>
        <end position="292"/>
    </location>
</feature>
<keyword evidence="1" id="KW-1133">Transmembrane helix</keyword>
<dbReference type="GO" id="GO:0005886">
    <property type="term" value="C:plasma membrane"/>
    <property type="evidence" value="ECO:0007669"/>
    <property type="project" value="TreeGrafter"/>
</dbReference>
<keyword evidence="3" id="KW-1185">Reference proteome</keyword>
<dbReference type="Proteomes" id="UP000659904">
    <property type="component" value="Unassembled WGS sequence"/>
</dbReference>